<proteinExistence type="predicted"/>
<feature type="transmembrane region" description="Helical" evidence="1">
    <location>
        <begin position="35"/>
        <end position="55"/>
    </location>
</feature>
<dbReference type="EMBL" id="CAKJTI010000049">
    <property type="protein sequence ID" value="CAG9615005.1"/>
    <property type="molecule type" value="Genomic_DNA"/>
</dbReference>
<gene>
    <name evidence="2" type="ORF">BACCIP111899_04239</name>
</gene>
<organism evidence="2 3">
    <name type="scientific">Bacillus rhizoplanae</name>
    <dbReference type="NCBI Taxonomy" id="2880966"/>
    <lineage>
        <taxon>Bacteria</taxon>
        <taxon>Bacillati</taxon>
        <taxon>Bacillota</taxon>
        <taxon>Bacilli</taxon>
        <taxon>Bacillales</taxon>
        <taxon>Bacillaceae</taxon>
        <taxon>Bacillus</taxon>
    </lineage>
</organism>
<accession>A0ABM8YH49</accession>
<keyword evidence="1" id="KW-0472">Membrane</keyword>
<keyword evidence="1" id="KW-1133">Transmembrane helix</keyword>
<keyword evidence="3" id="KW-1185">Reference proteome</keyword>
<dbReference type="Proteomes" id="UP000789423">
    <property type="component" value="Unassembled WGS sequence"/>
</dbReference>
<evidence type="ECO:0000313" key="2">
    <source>
        <dbReference type="EMBL" id="CAG9615005.1"/>
    </source>
</evidence>
<keyword evidence="1" id="KW-0812">Transmembrane</keyword>
<name>A0ABM8YH49_9BACI</name>
<evidence type="ECO:0000313" key="3">
    <source>
        <dbReference type="Proteomes" id="UP000789423"/>
    </source>
</evidence>
<feature type="transmembrane region" description="Helical" evidence="1">
    <location>
        <begin position="9"/>
        <end position="29"/>
    </location>
</feature>
<protein>
    <submittedName>
        <fullName evidence="2">Uncharacterized protein</fullName>
    </submittedName>
</protein>
<sequence length="71" mass="8612">MKIPSYKPLYFLVYVVITIVIIIFLFSPYTWWDKLICSIVSIFIGAFIIGFIKFVQRMQEKFYDKFTKKRD</sequence>
<evidence type="ECO:0000256" key="1">
    <source>
        <dbReference type="SAM" id="Phobius"/>
    </source>
</evidence>
<reference evidence="2 3" key="1">
    <citation type="submission" date="2021-10" db="EMBL/GenBank/DDBJ databases">
        <authorList>
            <person name="Criscuolo A."/>
        </authorList>
    </citation>
    <scope>NUCLEOTIDE SEQUENCE [LARGE SCALE GENOMIC DNA]</scope>
    <source>
        <strain evidence="3">CIP 111899</strain>
    </source>
</reference>
<comment type="caution">
    <text evidence="2">The sequence shown here is derived from an EMBL/GenBank/DDBJ whole genome shotgun (WGS) entry which is preliminary data.</text>
</comment>